<dbReference type="PANTHER" id="PTHR24014:SF20">
    <property type="entry name" value="2OG-FE(II) OXYGENASE FAMILY OXIDOREDUCTASE"/>
    <property type="match status" value="1"/>
</dbReference>
<accession>A0A072W1J5</accession>
<evidence type="ECO:0000256" key="4">
    <source>
        <dbReference type="ARBA" id="ARBA00023002"/>
    </source>
</evidence>
<dbReference type="PANTHER" id="PTHR24014">
    <property type="entry name" value="2-OXOGLUTARATE AND IRON-DEPENDENT OXYGENASE DOMAIN-CONTAINING PROTEIN 2"/>
    <property type="match status" value="1"/>
</dbReference>
<keyword evidence="11" id="KW-1185">Reference proteome</keyword>
<keyword evidence="2" id="KW-0479">Metal-binding</keyword>
<dbReference type="Proteomes" id="UP000002051">
    <property type="component" value="Unassembled WGS sequence"/>
</dbReference>
<dbReference type="OrthoDB" id="1736837at2759"/>
<organism evidence="8 11">
    <name type="scientific">Medicago truncatula</name>
    <name type="common">Barrel medic</name>
    <name type="synonym">Medicago tribuloides</name>
    <dbReference type="NCBI Taxonomy" id="3880"/>
    <lineage>
        <taxon>Eukaryota</taxon>
        <taxon>Viridiplantae</taxon>
        <taxon>Streptophyta</taxon>
        <taxon>Embryophyta</taxon>
        <taxon>Tracheophyta</taxon>
        <taxon>Spermatophyta</taxon>
        <taxon>Magnoliopsida</taxon>
        <taxon>eudicotyledons</taxon>
        <taxon>Gunneridae</taxon>
        <taxon>Pentapetalae</taxon>
        <taxon>rosids</taxon>
        <taxon>fabids</taxon>
        <taxon>Fabales</taxon>
        <taxon>Fabaceae</taxon>
        <taxon>Papilionoideae</taxon>
        <taxon>50 kb inversion clade</taxon>
        <taxon>NPAAA clade</taxon>
        <taxon>Hologalegina</taxon>
        <taxon>IRL clade</taxon>
        <taxon>Trifolieae</taxon>
        <taxon>Medicago</taxon>
    </lineage>
</organism>
<feature type="domain" description="Fe2OG dioxygenase" evidence="7">
    <location>
        <begin position="248"/>
        <end position="347"/>
    </location>
</feature>
<dbReference type="AlphaFoldDB" id="A0A072W1J5"/>
<dbReference type="PaxDb" id="3880-AES85562"/>
<proteinExistence type="predicted"/>
<dbReference type="PROSITE" id="PS51471">
    <property type="entry name" value="FE2OG_OXY"/>
    <property type="match status" value="1"/>
</dbReference>
<dbReference type="HOGENOM" id="CLU_045835_0_0_1"/>
<evidence type="ECO:0000256" key="3">
    <source>
        <dbReference type="ARBA" id="ARBA00022964"/>
    </source>
</evidence>
<dbReference type="InterPro" id="IPR006620">
    <property type="entry name" value="Pro_4_hyd_alph"/>
</dbReference>
<reference evidence="8 11" key="2">
    <citation type="journal article" date="2014" name="BMC Genomics">
        <title>An improved genome release (version Mt4.0) for the model legume Medicago truncatula.</title>
        <authorList>
            <person name="Tang H."/>
            <person name="Krishnakumar V."/>
            <person name="Bidwell S."/>
            <person name="Rosen B."/>
            <person name="Chan A."/>
            <person name="Zhou S."/>
            <person name="Gentzbittel L."/>
            <person name="Childs K.L."/>
            <person name="Yandell M."/>
            <person name="Gundlach H."/>
            <person name="Mayer K.F."/>
            <person name="Schwartz D.C."/>
            <person name="Town C.D."/>
        </authorList>
    </citation>
    <scope>GENOME REANNOTATION</scope>
    <source>
        <strain evidence="8">A17</strain>
        <strain evidence="10 11">cv. Jemalong A17</strain>
    </source>
</reference>
<dbReference type="Pfam" id="PF25238">
    <property type="entry name" value="OGFOD2-like"/>
    <property type="match status" value="1"/>
</dbReference>
<feature type="region of interest" description="Disordered" evidence="6">
    <location>
        <begin position="28"/>
        <end position="56"/>
    </location>
</feature>
<name>A0A072W1J5_MEDTR</name>
<evidence type="ECO:0000256" key="6">
    <source>
        <dbReference type="SAM" id="MobiDB-lite"/>
    </source>
</evidence>
<keyword evidence="3 9" id="KW-0223">Dioxygenase</keyword>
<sequence length="395" mass="45619">MYHHHNHNHNQNGSLERRAQASNGDIAAATTNGNGVVGASNLNPTTRLLGSPRGDHMPDNYEDLPLDFNPLVFTSLERHLPSHILNLSRDLKAHYMSNILLRYLPHSERVRMQKQKEYRQKIILNYPPLHKEIYTMHSEHFFAPSFLRAIKENTEASFRSIMAEPSRGVYTFEMLQPQFCEMLVSEVDHFERWVHETKFRIMRPNTMNQYGAVLDDFGLETMLDKLMNDFIRPIARVFFSEVGGSTLDSHHGFVVEYGTNRDVELGFHVDDAEVTLNICLGTQFSGGELFFRGVRCDEHVNTETQPGEIFDYSHVPGHAVLHSGRHRHGARPTISGNRINLILWCRSSAFREIKKYQREFPSWCGECRRKKKERERVSIAATKEELLKRELKSAS</sequence>
<dbReference type="KEGG" id="mtr:25485454"/>
<dbReference type="GO" id="GO:0031418">
    <property type="term" value="F:L-ascorbic acid binding"/>
    <property type="evidence" value="ECO:0007669"/>
    <property type="project" value="InterPro"/>
</dbReference>
<evidence type="ECO:0000313" key="10">
    <source>
        <dbReference type="EnsemblPlants" id="KEH44160"/>
    </source>
</evidence>
<evidence type="ECO:0000256" key="5">
    <source>
        <dbReference type="ARBA" id="ARBA00023004"/>
    </source>
</evidence>
<evidence type="ECO:0000313" key="8">
    <source>
        <dbReference type="EMBL" id="KEH44160.1"/>
    </source>
</evidence>
<keyword evidence="4 9" id="KW-0560">Oxidoreductase</keyword>
<evidence type="ECO:0000313" key="11">
    <source>
        <dbReference type="Proteomes" id="UP000002051"/>
    </source>
</evidence>
<dbReference type="GO" id="GO:0005506">
    <property type="term" value="F:iron ion binding"/>
    <property type="evidence" value="ECO:0007669"/>
    <property type="project" value="InterPro"/>
</dbReference>
<dbReference type="InterPro" id="IPR005123">
    <property type="entry name" value="Oxoglu/Fe-dep_dioxygenase_dom"/>
</dbReference>
<dbReference type="EC" id="1.14.11.4" evidence="9"/>
<reference evidence="9" key="4">
    <citation type="journal article" date="2018" name="Nat. Plants">
        <title>Whole-genome landscape of Medicago truncatula symbiotic genes.</title>
        <authorList>
            <person name="Pecrix Y."/>
            <person name="Gamas P."/>
            <person name="Carrere S."/>
        </authorList>
    </citation>
    <scope>NUCLEOTIDE SEQUENCE</scope>
    <source>
        <tissue evidence="9">Leaves</tissue>
    </source>
</reference>
<dbReference type="eggNOG" id="KOG1971">
    <property type="taxonomic scope" value="Eukaryota"/>
</dbReference>
<gene>
    <name evidence="10" type="primary">25485454</name>
    <name evidence="8" type="ordered locus">MTR_1g109230</name>
    <name evidence="9" type="ORF">MtrunA17_Chr1g0208991</name>
</gene>
<dbReference type="EMBL" id="PSQE01000001">
    <property type="protein sequence ID" value="RHN82350.1"/>
    <property type="molecule type" value="Genomic_DNA"/>
</dbReference>
<evidence type="ECO:0000256" key="1">
    <source>
        <dbReference type="ARBA" id="ARBA00001961"/>
    </source>
</evidence>
<reference evidence="8 11" key="1">
    <citation type="journal article" date="2011" name="Nature">
        <title>The Medicago genome provides insight into the evolution of rhizobial symbioses.</title>
        <authorList>
            <person name="Young N.D."/>
            <person name="Debelle F."/>
            <person name="Oldroyd G.E."/>
            <person name="Geurts R."/>
            <person name="Cannon S.B."/>
            <person name="Udvardi M.K."/>
            <person name="Benedito V.A."/>
            <person name="Mayer K.F."/>
            <person name="Gouzy J."/>
            <person name="Schoof H."/>
            <person name="Van de Peer Y."/>
            <person name="Proost S."/>
            <person name="Cook D.R."/>
            <person name="Meyers B.C."/>
            <person name="Spannagl M."/>
            <person name="Cheung F."/>
            <person name="De Mita S."/>
            <person name="Krishnakumar V."/>
            <person name="Gundlach H."/>
            <person name="Zhou S."/>
            <person name="Mudge J."/>
            <person name="Bharti A.K."/>
            <person name="Murray J.D."/>
            <person name="Naoumkina M.A."/>
            <person name="Rosen B."/>
            <person name="Silverstein K.A."/>
            <person name="Tang H."/>
            <person name="Rombauts S."/>
            <person name="Zhao P.X."/>
            <person name="Zhou P."/>
            <person name="Barbe V."/>
            <person name="Bardou P."/>
            <person name="Bechner M."/>
            <person name="Bellec A."/>
            <person name="Berger A."/>
            <person name="Berges H."/>
            <person name="Bidwell S."/>
            <person name="Bisseling T."/>
            <person name="Choisne N."/>
            <person name="Couloux A."/>
            <person name="Denny R."/>
            <person name="Deshpande S."/>
            <person name="Dai X."/>
            <person name="Doyle J.J."/>
            <person name="Dudez A.M."/>
            <person name="Farmer A.D."/>
            <person name="Fouteau S."/>
            <person name="Franken C."/>
            <person name="Gibelin C."/>
            <person name="Gish J."/>
            <person name="Goldstein S."/>
            <person name="Gonzalez A.J."/>
            <person name="Green P.J."/>
            <person name="Hallab A."/>
            <person name="Hartog M."/>
            <person name="Hua A."/>
            <person name="Humphray S.J."/>
            <person name="Jeong D.H."/>
            <person name="Jing Y."/>
            <person name="Jocker A."/>
            <person name="Kenton S.M."/>
            <person name="Kim D.J."/>
            <person name="Klee K."/>
            <person name="Lai H."/>
            <person name="Lang C."/>
            <person name="Lin S."/>
            <person name="Macmil S.L."/>
            <person name="Magdelenat G."/>
            <person name="Matthews L."/>
            <person name="McCorrison J."/>
            <person name="Monaghan E.L."/>
            <person name="Mun J.H."/>
            <person name="Najar F.Z."/>
            <person name="Nicholson C."/>
            <person name="Noirot C."/>
            <person name="O'Bleness M."/>
            <person name="Paule C.R."/>
            <person name="Poulain J."/>
            <person name="Prion F."/>
            <person name="Qin B."/>
            <person name="Qu C."/>
            <person name="Retzel E.F."/>
            <person name="Riddle C."/>
            <person name="Sallet E."/>
            <person name="Samain S."/>
            <person name="Samson N."/>
            <person name="Sanders I."/>
            <person name="Saurat O."/>
            <person name="Scarpelli C."/>
            <person name="Schiex T."/>
            <person name="Segurens B."/>
            <person name="Severin A.J."/>
            <person name="Sherrier D.J."/>
            <person name="Shi R."/>
            <person name="Sims S."/>
            <person name="Singer S.R."/>
            <person name="Sinharoy S."/>
            <person name="Sterck L."/>
            <person name="Viollet A."/>
            <person name="Wang B.B."/>
            <person name="Wang K."/>
            <person name="Wang M."/>
            <person name="Wang X."/>
            <person name="Warfsmann J."/>
            <person name="Weissenbach J."/>
            <person name="White D.D."/>
            <person name="White J.D."/>
            <person name="Wiley G.B."/>
            <person name="Wincker P."/>
            <person name="Xing Y."/>
            <person name="Yang L."/>
            <person name="Yao Z."/>
            <person name="Ying F."/>
            <person name="Zhai J."/>
            <person name="Zhou L."/>
            <person name="Zuber A."/>
            <person name="Denarie J."/>
            <person name="Dixon R.A."/>
            <person name="May G.D."/>
            <person name="Schwartz D.C."/>
            <person name="Rogers J."/>
            <person name="Quetier F."/>
            <person name="Town C.D."/>
            <person name="Roe B.A."/>
        </authorList>
    </citation>
    <scope>NUCLEOTIDE SEQUENCE [LARGE SCALE GENOMIC DNA]</scope>
    <source>
        <strain evidence="8">A17</strain>
        <strain evidence="10 11">cv. Jemalong A17</strain>
    </source>
</reference>
<dbReference type="EnsemblPlants" id="KEH44160">
    <property type="protein sequence ID" value="KEH44160"/>
    <property type="gene ID" value="MTR_1g109230"/>
</dbReference>
<evidence type="ECO:0000313" key="9">
    <source>
        <dbReference type="EMBL" id="RHN82350.1"/>
    </source>
</evidence>
<dbReference type="Gene3D" id="2.60.120.620">
    <property type="entry name" value="q2cbj1_9rhob like domain"/>
    <property type="match status" value="1"/>
</dbReference>
<comment type="cofactor">
    <cofactor evidence="1">
        <name>L-ascorbate</name>
        <dbReference type="ChEBI" id="CHEBI:38290"/>
    </cofactor>
</comment>
<dbReference type="SMART" id="SM00702">
    <property type="entry name" value="P4Hc"/>
    <property type="match status" value="1"/>
</dbReference>
<feature type="compositionally biased region" description="Polar residues" evidence="6">
    <location>
        <begin position="29"/>
        <end position="48"/>
    </location>
</feature>
<dbReference type="EMBL" id="CM001217">
    <property type="protein sequence ID" value="KEH44160.1"/>
    <property type="molecule type" value="Genomic_DNA"/>
</dbReference>
<protein>
    <submittedName>
        <fullName evidence="8">2OG-Fe(II) oxygenase family oxidoreductase</fullName>
    </submittedName>
    <submittedName>
        <fullName evidence="9">Putative procollagen-lysine 5-dioxygenase</fullName>
        <ecNumber evidence="9">1.14.11.4</ecNumber>
    </submittedName>
</protein>
<evidence type="ECO:0000259" key="7">
    <source>
        <dbReference type="PROSITE" id="PS51471"/>
    </source>
</evidence>
<keyword evidence="5" id="KW-0408">Iron</keyword>
<dbReference type="Proteomes" id="UP000265566">
    <property type="component" value="Chromosome 1"/>
</dbReference>
<dbReference type="Gramene" id="rna6510">
    <property type="protein sequence ID" value="RHN82350.1"/>
    <property type="gene ID" value="gene6510"/>
</dbReference>
<reference evidence="10" key="3">
    <citation type="submission" date="2015-04" db="UniProtKB">
        <authorList>
            <consortium name="EnsemblPlants"/>
        </authorList>
    </citation>
    <scope>IDENTIFICATION</scope>
    <source>
        <strain evidence="10">cv. Jemalong A17</strain>
    </source>
</reference>
<dbReference type="GO" id="GO:0008475">
    <property type="term" value="F:procollagen-lysine 5-dioxygenase activity"/>
    <property type="evidence" value="ECO:0007669"/>
    <property type="project" value="UniProtKB-EC"/>
</dbReference>
<evidence type="ECO:0000256" key="2">
    <source>
        <dbReference type="ARBA" id="ARBA00022723"/>
    </source>
</evidence>